<evidence type="ECO:0000313" key="2">
    <source>
        <dbReference type="EMBL" id="QJA75239.1"/>
    </source>
</evidence>
<evidence type="ECO:0000313" key="1">
    <source>
        <dbReference type="EMBL" id="QJA66144.1"/>
    </source>
</evidence>
<dbReference type="Pfam" id="PF03692">
    <property type="entry name" value="CxxCxxCC"/>
    <property type="match status" value="1"/>
</dbReference>
<dbReference type="EMBL" id="MT142150">
    <property type="protein sequence ID" value="QJA75239.1"/>
    <property type="molecule type" value="Genomic_DNA"/>
</dbReference>
<dbReference type="AlphaFoldDB" id="A0A6M3J8S0"/>
<proteinExistence type="predicted"/>
<accession>A0A6M3J8S0</accession>
<dbReference type="InterPro" id="IPR005358">
    <property type="entry name" value="Puta_zinc/iron-chelating_dom"/>
</dbReference>
<name>A0A6M3J8S0_9ZZZZ</name>
<sequence>MKETKMKKRRKIKRRHKTLQKSLNLRAIAEFNLKMCTVSLECENCGACCHRDQFVELTTEDIEREPRLKEIMIPMRDVPQSVKINRNKYPYVFRTHQGCPFLSYNKKCLIHNNKPEACKNYIPSLVTCRMARAGMSINMLMQCANQLDSKYDFIRAIMQIDPRKLQKLNNSNTKIGTPISSQSIIFSKEDMIIDIVSCMKRIKKNADNANMNIVQFINNTNSGF</sequence>
<organism evidence="1">
    <name type="scientific">viral metagenome</name>
    <dbReference type="NCBI Taxonomy" id="1070528"/>
    <lineage>
        <taxon>unclassified sequences</taxon>
        <taxon>metagenomes</taxon>
        <taxon>organismal metagenomes</taxon>
    </lineage>
</organism>
<dbReference type="EMBL" id="MT141550">
    <property type="protein sequence ID" value="QJA66144.1"/>
    <property type="molecule type" value="Genomic_DNA"/>
</dbReference>
<reference evidence="1" key="1">
    <citation type="submission" date="2020-03" db="EMBL/GenBank/DDBJ databases">
        <title>The deep terrestrial virosphere.</title>
        <authorList>
            <person name="Holmfeldt K."/>
            <person name="Nilsson E."/>
            <person name="Simone D."/>
            <person name="Lopez-Fernandez M."/>
            <person name="Wu X."/>
            <person name="de Brujin I."/>
            <person name="Lundin D."/>
            <person name="Andersson A."/>
            <person name="Bertilsson S."/>
            <person name="Dopson M."/>
        </authorList>
    </citation>
    <scope>NUCLEOTIDE SEQUENCE</scope>
    <source>
        <strain evidence="2">MM415A01853</strain>
        <strain evidence="1">MM415B00360</strain>
    </source>
</reference>
<gene>
    <name evidence="2" type="ORF">MM415A01853_0003</name>
    <name evidence="1" type="ORF">MM415B00360_0006</name>
</gene>
<protein>
    <submittedName>
        <fullName evidence="1">Putative zinc-or iron-chelating protein</fullName>
    </submittedName>
</protein>